<keyword evidence="2" id="KW-1185">Reference proteome</keyword>
<proteinExistence type="predicted"/>
<dbReference type="GeneID" id="19109456"/>
<dbReference type="HOGENOM" id="CLU_1481680_0_0_1"/>
<evidence type="ECO:0000313" key="1">
    <source>
        <dbReference type="EMBL" id="EMD00569.1"/>
    </source>
</evidence>
<accession>M2N8U9</accession>
<protein>
    <submittedName>
        <fullName evidence="1">Uncharacterized protein</fullName>
    </submittedName>
</protein>
<dbReference type="EMBL" id="KB445550">
    <property type="protein sequence ID" value="EMD00569.1"/>
    <property type="molecule type" value="Genomic_DNA"/>
</dbReference>
<dbReference type="OrthoDB" id="3625427at2759"/>
<organism evidence="1 2">
    <name type="scientific">Baudoinia panamericana (strain UAMH 10762)</name>
    <name type="common">Angels' share fungus</name>
    <name type="synonym">Baudoinia compniacensis (strain UAMH 10762)</name>
    <dbReference type="NCBI Taxonomy" id="717646"/>
    <lineage>
        <taxon>Eukaryota</taxon>
        <taxon>Fungi</taxon>
        <taxon>Dikarya</taxon>
        <taxon>Ascomycota</taxon>
        <taxon>Pezizomycotina</taxon>
        <taxon>Dothideomycetes</taxon>
        <taxon>Dothideomycetidae</taxon>
        <taxon>Mycosphaerellales</taxon>
        <taxon>Teratosphaeriaceae</taxon>
        <taxon>Baudoinia</taxon>
    </lineage>
</organism>
<evidence type="ECO:0000313" key="2">
    <source>
        <dbReference type="Proteomes" id="UP000011761"/>
    </source>
</evidence>
<dbReference type="AlphaFoldDB" id="M2N8U9"/>
<dbReference type="RefSeq" id="XP_007671753.1">
    <property type="nucleotide sequence ID" value="XM_007673563.1"/>
</dbReference>
<name>M2N8U9_BAUPA</name>
<reference evidence="1 2" key="1">
    <citation type="journal article" date="2012" name="PLoS Pathog.">
        <title>Diverse lifestyles and strategies of plant pathogenesis encoded in the genomes of eighteen Dothideomycetes fungi.</title>
        <authorList>
            <person name="Ohm R.A."/>
            <person name="Feau N."/>
            <person name="Henrissat B."/>
            <person name="Schoch C.L."/>
            <person name="Horwitz B.A."/>
            <person name="Barry K.W."/>
            <person name="Condon B.J."/>
            <person name="Copeland A.C."/>
            <person name="Dhillon B."/>
            <person name="Glaser F."/>
            <person name="Hesse C.N."/>
            <person name="Kosti I."/>
            <person name="LaButti K."/>
            <person name="Lindquist E.A."/>
            <person name="Lucas S."/>
            <person name="Salamov A.A."/>
            <person name="Bradshaw R.E."/>
            <person name="Ciuffetti L."/>
            <person name="Hamelin R.C."/>
            <person name="Kema G.H.J."/>
            <person name="Lawrence C."/>
            <person name="Scott J.A."/>
            <person name="Spatafora J.W."/>
            <person name="Turgeon B.G."/>
            <person name="de Wit P.J.G.M."/>
            <person name="Zhong S."/>
            <person name="Goodwin S.B."/>
            <person name="Grigoriev I.V."/>
        </authorList>
    </citation>
    <scope>NUCLEOTIDE SEQUENCE [LARGE SCALE GENOMIC DNA]</scope>
    <source>
        <strain evidence="1 2">UAMH 10762</strain>
    </source>
</reference>
<dbReference type="Proteomes" id="UP000011761">
    <property type="component" value="Unassembled WGS sequence"/>
</dbReference>
<sequence length="182" mass="20756">MRVSDLYYWQNKDPLANAWHPVPGASSVARLDNLALWIKRQDIEAACVDIAPFIVGVGGVAYLRQLNQFGLEARASIFHNAKTLTAMHRTTLLVTPLILACQAAGLEYRRFIPRWAHDRERRRDEEEVRQHVDFGMYAGAACWLVRLYGLRWGKLYWSPIDPILGGALADLAHREYIKAHGF</sequence>
<dbReference type="KEGG" id="bcom:BAUCODRAFT_173711"/>
<dbReference type="eggNOG" id="ENOG502RG2G">
    <property type="taxonomic scope" value="Eukaryota"/>
</dbReference>
<dbReference type="OMA" id="VGARYWA"/>
<gene>
    <name evidence="1" type="ORF">BAUCODRAFT_173711</name>
</gene>